<sequence length="447" mass="46504">MRRSVVVAASAALAMVAVPLGSGVAAGVPGRATVVASAALAPSPNLVDRAAAAGISWPSTPSWDVTPVDYDGDGDVDFSMSLHMRNAGELRRNNGDGTFTRVGVGAVMPRPSPEGGLVDRHSCAWSDVDRNGLPDLYCAAGRYRSNRLKDESINNELFLQTSAGSFRDVATASGVGEPCTRGRHIAVLDVNGDGWDDLFVGAQKERNASGDPCNQQSGYPYNEQSKVFVNLGDNAQGEWRGFRAGTEWNVTQPNTGNRFAITWDYNHDGRDDLLTGAYANQRPRLYRNDGGGFTEIGRSGQVPLPAVNGVELADLTGDGILDLVFADDAGFAYRAGTAAGLSGTTVRIGTPPAGGRGWRVAVGDINGDGRTDVYGLVASTGSGNPADGVFVRTAGGGWQPHEVPGAGGDSNSVAAVEVGNRAQFVVLNGGNAESENPGPVQLIAWTG</sequence>
<keyword evidence="4" id="KW-1185">Reference proteome</keyword>
<feature type="signal peptide" evidence="2">
    <location>
        <begin position="1"/>
        <end position="25"/>
    </location>
</feature>
<reference evidence="4" key="1">
    <citation type="journal article" date="2019" name="Int. J. Syst. Evol. Microbiol.">
        <title>The Global Catalogue of Microorganisms (GCM) 10K type strain sequencing project: providing services to taxonomists for standard genome sequencing and annotation.</title>
        <authorList>
            <consortium name="The Broad Institute Genomics Platform"/>
            <consortium name="The Broad Institute Genome Sequencing Center for Infectious Disease"/>
            <person name="Wu L."/>
            <person name="Ma J."/>
        </authorList>
    </citation>
    <scope>NUCLEOTIDE SEQUENCE [LARGE SCALE GENOMIC DNA]</scope>
    <source>
        <strain evidence="4">CGMCC 1.12477</strain>
    </source>
</reference>
<dbReference type="EMBL" id="JBHUGD010000003">
    <property type="protein sequence ID" value="MFD1947432.1"/>
    <property type="molecule type" value="Genomic_DNA"/>
</dbReference>
<evidence type="ECO:0000256" key="1">
    <source>
        <dbReference type="ARBA" id="ARBA00022729"/>
    </source>
</evidence>
<evidence type="ECO:0000313" key="4">
    <source>
        <dbReference type="Proteomes" id="UP001597351"/>
    </source>
</evidence>
<proteinExistence type="predicted"/>
<comment type="caution">
    <text evidence="3">The sequence shown here is derived from an EMBL/GenBank/DDBJ whole genome shotgun (WGS) entry which is preliminary data.</text>
</comment>
<gene>
    <name evidence="3" type="ORF">ACFSDE_11580</name>
</gene>
<feature type="chain" id="PRO_5045222202" evidence="2">
    <location>
        <begin position="26"/>
        <end position="447"/>
    </location>
</feature>
<dbReference type="InterPro" id="IPR027039">
    <property type="entry name" value="Crtac1"/>
</dbReference>
<evidence type="ECO:0000256" key="2">
    <source>
        <dbReference type="SAM" id="SignalP"/>
    </source>
</evidence>
<dbReference type="InterPro" id="IPR013517">
    <property type="entry name" value="FG-GAP"/>
</dbReference>
<dbReference type="Pfam" id="PF13517">
    <property type="entry name" value="FG-GAP_3"/>
    <property type="match status" value="2"/>
</dbReference>
<evidence type="ECO:0000313" key="3">
    <source>
        <dbReference type="EMBL" id="MFD1947432.1"/>
    </source>
</evidence>
<dbReference type="PANTHER" id="PTHR16026:SF0">
    <property type="entry name" value="CARTILAGE ACIDIC PROTEIN 1"/>
    <property type="match status" value="1"/>
</dbReference>
<organism evidence="3 4">
    <name type="scientific">Nocardioides aestuarii</name>
    <dbReference type="NCBI Taxonomy" id="252231"/>
    <lineage>
        <taxon>Bacteria</taxon>
        <taxon>Bacillati</taxon>
        <taxon>Actinomycetota</taxon>
        <taxon>Actinomycetes</taxon>
        <taxon>Propionibacteriales</taxon>
        <taxon>Nocardioidaceae</taxon>
        <taxon>Nocardioides</taxon>
    </lineage>
</organism>
<dbReference type="InterPro" id="IPR028994">
    <property type="entry name" value="Integrin_alpha_N"/>
</dbReference>
<dbReference type="Pfam" id="PF01839">
    <property type="entry name" value="FG-GAP"/>
    <property type="match status" value="1"/>
</dbReference>
<protein>
    <submittedName>
        <fullName evidence="3">VCBS repeat-containing protein</fullName>
    </submittedName>
</protein>
<dbReference type="RefSeq" id="WP_343918530.1">
    <property type="nucleotide sequence ID" value="NZ_BAAAJT010000002.1"/>
</dbReference>
<dbReference type="Gene3D" id="2.130.10.130">
    <property type="entry name" value="Integrin alpha, N-terminal"/>
    <property type="match status" value="1"/>
</dbReference>
<dbReference type="PANTHER" id="PTHR16026">
    <property type="entry name" value="CARTILAGE ACIDIC PROTEIN 1"/>
    <property type="match status" value="1"/>
</dbReference>
<accession>A0ABW4TL92</accession>
<keyword evidence="1 2" id="KW-0732">Signal</keyword>
<name>A0ABW4TL92_9ACTN</name>
<dbReference type="SUPFAM" id="SSF69318">
    <property type="entry name" value="Integrin alpha N-terminal domain"/>
    <property type="match status" value="2"/>
</dbReference>
<dbReference type="Proteomes" id="UP001597351">
    <property type="component" value="Unassembled WGS sequence"/>
</dbReference>